<organism evidence="2 3">
    <name type="scientific">Devosia nanyangense</name>
    <dbReference type="NCBI Taxonomy" id="1228055"/>
    <lineage>
        <taxon>Bacteria</taxon>
        <taxon>Pseudomonadati</taxon>
        <taxon>Pseudomonadota</taxon>
        <taxon>Alphaproteobacteria</taxon>
        <taxon>Hyphomicrobiales</taxon>
        <taxon>Devosiaceae</taxon>
        <taxon>Devosia</taxon>
    </lineage>
</organism>
<sequence>MSLLLAIDTAAPRLQLALLAGGDRVETLVEDMPTGQAERLFPALGELLARAGVVYKDLTRIAVTTGPGSFTGLRIGLSAARGLGLALGIPVIGVPSLLALSLVARGDASAVLLDARRNEAYFQTFSEPGIAIGTPALLPMSEARRRVPAGAEVVTSPFVDIAALARFAVSLDPALYPPEAAYIRDADAKLQEKFRVARVPETAP</sequence>
<dbReference type="InterPro" id="IPR043129">
    <property type="entry name" value="ATPase_NBD"/>
</dbReference>
<dbReference type="SUPFAM" id="SSF53067">
    <property type="entry name" value="Actin-like ATPase domain"/>
    <property type="match status" value="1"/>
</dbReference>
<accession>A0A933L7U3</accession>
<gene>
    <name evidence="2" type="primary">tsaB</name>
    <name evidence="2" type="ORF">HY834_19710</name>
</gene>
<dbReference type="InterPro" id="IPR022496">
    <property type="entry name" value="T6A_TsaB"/>
</dbReference>
<dbReference type="Gene3D" id="3.30.420.40">
    <property type="match status" value="1"/>
</dbReference>
<dbReference type="CDD" id="cd24032">
    <property type="entry name" value="ASKHA_NBD_TsaB"/>
    <property type="match status" value="1"/>
</dbReference>
<reference evidence="2" key="1">
    <citation type="submission" date="2020-07" db="EMBL/GenBank/DDBJ databases">
        <title>Huge and variable diversity of episymbiotic CPR bacteria and DPANN archaea in groundwater ecosystems.</title>
        <authorList>
            <person name="He C.Y."/>
            <person name="Keren R."/>
            <person name="Whittaker M."/>
            <person name="Farag I.F."/>
            <person name="Doudna J."/>
            <person name="Cate J.H.D."/>
            <person name="Banfield J.F."/>
        </authorList>
    </citation>
    <scope>NUCLEOTIDE SEQUENCE</scope>
    <source>
        <strain evidence="2">NC_groundwater_1586_Pr3_B-0.1um_66_15</strain>
    </source>
</reference>
<dbReference type="Pfam" id="PF00814">
    <property type="entry name" value="TsaD"/>
    <property type="match status" value="1"/>
</dbReference>
<protein>
    <submittedName>
        <fullName evidence="2">tRNA (Adenosine(37)-N6)-threonylcarbamoyltransferase complex dimerization subunit type 1 TsaB</fullName>
    </submittedName>
</protein>
<dbReference type="EMBL" id="JACRAF010000065">
    <property type="protein sequence ID" value="MBI4923966.1"/>
    <property type="molecule type" value="Genomic_DNA"/>
</dbReference>
<proteinExistence type="predicted"/>
<dbReference type="InterPro" id="IPR000905">
    <property type="entry name" value="Gcp-like_dom"/>
</dbReference>
<feature type="domain" description="Gcp-like" evidence="1">
    <location>
        <begin position="37"/>
        <end position="123"/>
    </location>
</feature>
<evidence type="ECO:0000259" key="1">
    <source>
        <dbReference type="Pfam" id="PF00814"/>
    </source>
</evidence>
<dbReference type="GO" id="GO:0005829">
    <property type="term" value="C:cytosol"/>
    <property type="evidence" value="ECO:0007669"/>
    <property type="project" value="TreeGrafter"/>
</dbReference>
<evidence type="ECO:0000313" key="3">
    <source>
        <dbReference type="Proteomes" id="UP000782610"/>
    </source>
</evidence>
<comment type="caution">
    <text evidence="2">The sequence shown here is derived from an EMBL/GenBank/DDBJ whole genome shotgun (WGS) entry which is preliminary data.</text>
</comment>
<dbReference type="Proteomes" id="UP000782610">
    <property type="component" value="Unassembled WGS sequence"/>
</dbReference>
<dbReference type="GO" id="GO:0002949">
    <property type="term" value="P:tRNA threonylcarbamoyladenosine modification"/>
    <property type="evidence" value="ECO:0007669"/>
    <property type="project" value="InterPro"/>
</dbReference>
<dbReference type="AlphaFoldDB" id="A0A933L7U3"/>
<dbReference type="PANTHER" id="PTHR11735:SF11">
    <property type="entry name" value="TRNA THREONYLCARBAMOYLADENOSINE BIOSYNTHESIS PROTEIN TSAB"/>
    <property type="match status" value="1"/>
</dbReference>
<dbReference type="NCBIfam" id="TIGR03725">
    <property type="entry name" value="T6A_YeaZ"/>
    <property type="match status" value="1"/>
</dbReference>
<dbReference type="PANTHER" id="PTHR11735">
    <property type="entry name" value="TRNA N6-ADENOSINE THREONYLCARBAMOYLTRANSFERASE"/>
    <property type="match status" value="1"/>
</dbReference>
<evidence type="ECO:0000313" key="2">
    <source>
        <dbReference type="EMBL" id="MBI4923966.1"/>
    </source>
</evidence>
<name>A0A933L7U3_9HYPH</name>